<feature type="compositionally biased region" description="Low complexity" evidence="1">
    <location>
        <begin position="89"/>
        <end position="99"/>
    </location>
</feature>
<reference evidence="3" key="1">
    <citation type="journal article" date="2005" name="Nature">
        <title>The map-based sequence of the rice genome.</title>
        <authorList>
            <consortium name="International rice genome sequencing project (IRGSP)"/>
            <person name="Matsumoto T."/>
            <person name="Wu J."/>
            <person name="Kanamori H."/>
            <person name="Katayose Y."/>
            <person name="Fujisawa M."/>
            <person name="Namiki N."/>
            <person name="Mizuno H."/>
            <person name="Yamamoto K."/>
            <person name="Antonio B.A."/>
            <person name="Baba T."/>
            <person name="Sakata K."/>
            <person name="Nagamura Y."/>
            <person name="Aoki H."/>
            <person name="Arikawa K."/>
            <person name="Arita K."/>
            <person name="Bito T."/>
            <person name="Chiden Y."/>
            <person name="Fujitsuka N."/>
            <person name="Fukunaka R."/>
            <person name="Hamada M."/>
            <person name="Harada C."/>
            <person name="Hayashi A."/>
            <person name="Hijishita S."/>
            <person name="Honda M."/>
            <person name="Hosokawa S."/>
            <person name="Ichikawa Y."/>
            <person name="Idonuma A."/>
            <person name="Iijima M."/>
            <person name="Ikeda M."/>
            <person name="Ikeno M."/>
            <person name="Ito K."/>
            <person name="Ito S."/>
            <person name="Ito T."/>
            <person name="Ito Y."/>
            <person name="Ito Y."/>
            <person name="Iwabuchi A."/>
            <person name="Kamiya K."/>
            <person name="Karasawa W."/>
            <person name="Kurita K."/>
            <person name="Katagiri S."/>
            <person name="Kikuta A."/>
            <person name="Kobayashi H."/>
            <person name="Kobayashi N."/>
            <person name="Machita K."/>
            <person name="Maehara T."/>
            <person name="Masukawa M."/>
            <person name="Mizubayashi T."/>
            <person name="Mukai Y."/>
            <person name="Nagasaki H."/>
            <person name="Nagata Y."/>
            <person name="Naito S."/>
            <person name="Nakashima M."/>
            <person name="Nakama Y."/>
            <person name="Nakamichi Y."/>
            <person name="Nakamura M."/>
            <person name="Meguro A."/>
            <person name="Negishi M."/>
            <person name="Ohta I."/>
            <person name="Ohta T."/>
            <person name="Okamoto M."/>
            <person name="Ono N."/>
            <person name="Saji S."/>
            <person name="Sakaguchi M."/>
            <person name="Sakai K."/>
            <person name="Shibata M."/>
            <person name="Shimokawa T."/>
            <person name="Song J."/>
            <person name="Takazaki Y."/>
            <person name="Terasawa K."/>
            <person name="Tsugane M."/>
            <person name="Tsuji K."/>
            <person name="Ueda S."/>
            <person name="Waki K."/>
            <person name="Yamagata H."/>
            <person name="Yamamoto M."/>
            <person name="Yamamoto S."/>
            <person name="Yamane H."/>
            <person name="Yoshiki S."/>
            <person name="Yoshihara R."/>
            <person name="Yukawa K."/>
            <person name="Zhong H."/>
            <person name="Yano M."/>
            <person name="Yuan Q."/>
            <person name="Ouyang S."/>
            <person name="Liu J."/>
            <person name="Jones K.M."/>
            <person name="Gansberger K."/>
            <person name="Moffat K."/>
            <person name="Hill J."/>
            <person name="Bera J."/>
            <person name="Fadrosh D."/>
            <person name="Jin S."/>
            <person name="Johri S."/>
            <person name="Kim M."/>
            <person name="Overton L."/>
            <person name="Reardon M."/>
            <person name="Tsitrin T."/>
            <person name="Vuong H."/>
            <person name="Weaver B."/>
            <person name="Ciecko A."/>
            <person name="Tallon L."/>
            <person name="Jackson J."/>
            <person name="Pai G."/>
            <person name="Aken S.V."/>
            <person name="Utterback T."/>
            <person name="Reidmuller S."/>
            <person name="Feldblyum T."/>
            <person name="Hsiao J."/>
            <person name="Zismann V."/>
            <person name="Iobst S."/>
            <person name="de Vazeille A.R."/>
            <person name="Buell C.R."/>
            <person name="Ying K."/>
            <person name="Li Y."/>
            <person name="Lu T."/>
            <person name="Huang Y."/>
            <person name="Zhao Q."/>
            <person name="Feng Q."/>
            <person name="Zhang L."/>
            <person name="Zhu J."/>
            <person name="Weng Q."/>
            <person name="Mu J."/>
            <person name="Lu Y."/>
            <person name="Fan D."/>
            <person name="Liu Y."/>
            <person name="Guan J."/>
            <person name="Zhang Y."/>
            <person name="Yu S."/>
            <person name="Liu X."/>
            <person name="Zhang Y."/>
            <person name="Hong G."/>
            <person name="Han B."/>
            <person name="Choisne N."/>
            <person name="Demange N."/>
            <person name="Orjeda G."/>
            <person name="Samain S."/>
            <person name="Cattolico L."/>
            <person name="Pelletier E."/>
            <person name="Couloux A."/>
            <person name="Segurens B."/>
            <person name="Wincker P."/>
            <person name="D'Hont A."/>
            <person name="Scarpelli C."/>
            <person name="Weissenbach J."/>
            <person name="Salanoubat M."/>
            <person name="Quetier F."/>
            <person name="Yu Y."/>
            <person name="Kim H.R."/>
            <person name="Rambo T."/>
            <person name="Currie J."/>
            <person name="Collura K."/>
            <person name="Luo M."/>
            <person name="Yang T."/>
            <person name="Ammiraju J.S.S."/>
            <person name="Engler F."/>
            <person name="Soderlund C."/>
            <person name="Wing R.A."/>
            <person name="Palmer L.E."/>
            <person name="de la Bastide M."/>
            <person name="Spiegel L."/>
            <person name="Nascimento L."/>
            <person name="Zutavern T."/>
            <person name="O'Shaughnessy A."/>
            <person name="Dike S."/>
            <person name="Dedhia N."/>
            <person name="Preston R."/>
            <person name="Balija V."/>
            <person name="McCombie W.R."/>
            <person name="Chow T."/>
            <person name="Chen H."/>
            <person name="Chung M."/>
            <person name="Chen C."/>
            <person name="Shaw J."/>
            <person name="Wu H."/>
            <person name="Hsiao K."/>
            <person name="Chao Y."/>
            <person name="Chu M."/>
            <person name="Cheng C."/>
            <person name="Hour A."/>
            <person name="Lee P."/>
            <person name="Lin S."/>
            <person name="Lin Y."/>
            <person name="Liou J."/>
            <person name="Liu S."/>
            <person name="Hsing Y."/>
            <person name="Raghuvanshi S."/>
            <person name="Mohanty A."/>
            <person name="Bharti A.K."/>
            <person name="Gaur A."/>
            <person name="Gupta V."/>
            <person name="Kumar D."/>
            <person name="Ravi V."/>
            <person name="Vij S."/>
            <person name="Kapur A."/>
            <person name="Khurana P."/>
            <person name="Khurana P."/>
            <person name="Khurana J.P."/>
            <person name="Tyagi A.K."/>
            <person name="Gaikwad K."/>
            <person name="Singh A."/>
            <person name="Dalal V."/>
            <person name="Srivastava S."/>
            <person name="Dixit A."/>
            <person name="Pal A.K."/>
            <person name="Ghazi I.A."/>
            <person name="Yadav M."/>
            <person name="Pandit A."/>
            <person name="Bhargava A."/>
            <person name="Sureshbabu K."/>
            <person name="Batra K."/>
            <person name="Sharma T.R."/>
            <person name="Mohapatra T."/>
            <person name="Singh N.K."/>
            <person name="Messing J."/>
            <person name="Nelson A.B."/>
            <person name="Fuks G."/>
            <person name="Kavchok S."/>
            <person name="Keizer G."/>
            <person name="Linton E."/>
            <person name="Llaca V."/>
            <person name="Song R."/>
            <person name="Tanyolac B."/>
            <person name="Young S."/>
            <person name="Ho-Il K."/>
            <person name="Hahn J.H."/>
            <person name="Sangsakoo G."/>
            <person name="Vanavichit A."/>
            <person name="de Mattos Luiz.A.T."/>
            <person name="Zimmer P.D."/>
            <person name="Malone G."/>
            <person name="Dellagostin O."/>
            <person name="de Oliveira A.C."/>
            <person name="Bevan M."/>
            <person name="Bancroft I."/>
            <person name="Minx P."/>
            <person name="Cordum H."/>
            <person name="Wilson R."/>
            <person name="Cheng Z."/>
            <person name="Jin W."/>
            <person name="Jiang J."/>
            <person name="Leong S.A."/>
            <person name="Iwama H."/>
            <person name="Gojobori T."/>
            <person name="Itoh T."/>
            <person name="Niimura Y."/>
            <person name="Fujii Y."/>
            <person name="Habara T."/>
            <person name="Sakai H."/>
            <person name="Sato Y."/>
            <person name="Wilson G."/>
            <person name="Kumar K."/>
            <person name="McCouch S."/>
            <person name="Juretic N."/>
            <person name="Hoen D."/>
            <person name="Wright S."/>
            <person name="Bruskiewich R."/>
            <person name="Bureau T."/>
            <person name="Miyao A."/>
            <person name="Hirochika H."/>
            <person name="Nishikawa T."/>
            <person name="Kadowaki K."/>
            <person name="Sugiura M."/>
            <person name="Burr B."/>
            <person name="Sasaki T."/>
        </authorList>
    </citation>
    <scope>NUCLEOTIDE SEQUENCE [LARGE SCALE GENOMIC DNA]</scope>
    <source>
        <strain evidence="3">cv. Nipponbare</strain>
    </source>
</reference>
<accession>Q6YWH3</accession>
<feature type="region of interest" description="Disordered" evidence="1">
    <location>
        <begin position="83"/>
        <end position="176"/>
    </location>
</feature>
<protein>
    <submittedName>
        <fullName evidence="2">Uncharacterized protein</fullName>
    </submittedName>
</protein>
<reference evidence="3" key="2">
    <citation type="journal article" date="2008" name="Nucleic Acids Res.">
        <title>The rice annotation project database (RAP-DB): 2008 update.</title>
        <authorList>
            <consortium name="The rice annotation project (RAP)"/>
        </authorList>
    </citation>
    <scope>GENOME REANNOTATION</scope>
    <source>
        <strain evidence="3">cv. Nipponbare</strain>
    </source>
</reference>
<sequence length="305" mass="32865">MHRNIFGVHAMIARKTNNFRLNGVKDSKTPVYNGCKAEHSKLQVVLSLLHLKASNGCSNKSLTELLQKSPSIFIQRRPLVPLPLPPPRAARAAASAVQSRARRRAPPPPSPAAAFVSRRRAPPPPSPPAAIVVPVAPPPPPPPRGAASRYHRRSPAPATTPSLATGSGAVRLHRRRRKPVGHLCPLAARCDEELGGATRSSTDPHHPRHLKALGATATLIDIDFVGGCSCGLGAGEVTCAVDKCKEELSSMMGMRRSRGGLNLMDKILAVWEAFGIWQVIYTSMNHKKQDFSYMIALAQVSEVMV</sequence>
<gene>
    <name evidence="2" type="primary">OSJNBa0069D13.25</name>
</gene>
<evidence type="ECO:0000256" key="1">
    <source>
        <dbReference type="SAM" id="MobiDB-lite"/>
    </source>
</evidence>
<dbReference type="EMBL" id="AP005771">
    <property type="protein sequence ID" value="BAD16382.1"/>
    <property type="molecule type" value="Genomic_DNA"/>
</dbReference>
<organism evidence="2 3">
    <name type="scientific">Oryza sativa subsp. japonica</name>
    <name type="common">Rice</name>
    <dbReference type="NCBI Taxonomy" id="39947"/>
    <lineage>
        <taxon>Eukaryota</taxon>
        <taxon>Viridiplantae</taxon>
        <taxon>Streptophyta</taxon>
        <taxon>Embryophyta</taxon>
        <taxon>Tracheophyta</taxon>
        <taxon>Spermatophyta</taxon>
        <taxon>Magnoliopsida</taxon>
        <taxon>Liliopsida</taxon>
        <taxon>Poales</taxon>
        <taxon>Poaceae</taxon>
        <taxon>BOP clade</taxon>
        <taxon>Oryzoideae</taxon>
        <taxon>Oryzeae</taxon>
        <taxon>Oryzinae</taxon>
        <taxon>Oryza</taxon>
        <taxon>Oryza sativa</taxon>
    </lineage>
</organism>
<proteinExistence type="predicted"/>
<dbReference type="AlphaFoldDB" id="Q6YWH3"/>
<dbReference type="Proteomes" id="UP000000763">
    <property type="component" value="Chromosome 2"/>
</dbReference>
<evidence type="ECO:0000313" key="2">
    <source>
        <dbReference type="EMBL" id="BAD16382.1"/>
    </source>
</evidence>
<evidence type="ECO:0000313" key="3">
    <source>
        <dbReference type="Proteomes" id="UP000000763"/>
    </source>
</evidence>
<name>Q6YWH3_ORYSJ</name>
<feature type="compositionally biased region" description="Pro residues" evidence="1">
    <location>
        <begin position="135"/>
        <end position="144"/>
    </location>
</feature>